<evidence type="ECO:0000256" key="6">
    <source>
        <dbReference type="SAM" id="Phobius"/>
    </source>
</evidence>
<evidence type="ECO:0000259" key="7">
    <source>
        <dbReference type="SMART" id="SM00388"/>
    </source>
</evidence>
<dbReference type="SUPFAM" id="SSF47384">
    <property type="entry name" value="Homodimeric domain of signal transducing histidine kinase"/>
    <property type="match status" value="1"/>
</dbReference>
<dbReference type="Proteomes" id="UP000602442">
    <property type="component" value="Unassembled WGS sequence"/>
</dbReference>
<gene>
    <name evidence="8" type="ORF">I5L03_01825</name>
</gene>
<comment type="catalytic activity">
    <reaction evidence="1">
        <text>ATP + protein L-histidine = ADP + protein N-phospho-L-histidine.</text>
        <dbReference type="EC" id="2.7.13.3"/>
    </reaction>
</comment>
<dbReference type="EMBL" id="JAEANY010000001">
    <property type="protein sequence ID" value="MBH5321321.1"/>
    <property type="molecule type" value="Genomic_DNA"/>
</dbReference>
<evidence type="ECO:0000313" key="9">
    <source>
        <dbReference type="Proteomes" id="UP000602442"/>
    </source>
</evidence>
<evidence type="ECO:0000256" key="2">
    <source>
        <dbReference type="ARBA" id="ARBA00012438"/>
    </source>
</evidence>
<keyword evidence="6" id="KW-1133">Transmembrane helix</keyword>
<evidence type="ECO:0000256" key="5">
    <source>
        <dbReference type="ARBA" id="ARBA00022777"/>
    </source>
</evidence>
<dbReference type="InterPro" id="IPR050428">
    <property type="entry name" value="TCS_sensor_his_kinase"/>
</dbReference>
<dbReference type="InterPro" id="IPR036890">
    <property type="entry name" value="HATPase_C_sf"/>
</dbReference>
<dbReference type="Gene3D" id="1.10.287.130">
    <property type="match status" value="1"/>
</dbReference>
<dbReference type="EC" id="2.7.13.3" evidence="2"/>
<name>A0ABS0N029_9SPHN</name>
<keyword evidence="6" id="KW-0812">Transmembrane</keyword>
<organism evidence="8 9">
    <name type="scientific">Aurantiacibacter sediminis</name>
    <dbReference type="NCBI Taxonomy" id="2793064"/>
    <lineage>
        <taxon>Bacteria</taxon>
        <taxon>Pseudomonadati</taxon>
        <taxon>Pseudomonadota</taxon>
        <taxon>Alphaproteobacteria</taxon>
        <taxon>Sphingomonadales</taxon>
        <taxon>Erythrobacteraceae</taxon>
        <taxon>Aurantiacibacter</taxon>
    </lineage>
</organism>
<reference evidence="8 9" key="1">
    <citation type="submission" date="2020-11" db="EMBL/GenBank/DDBJ databases">
        <title>Erythrobacter sediminis sp. nov., a marine bacterium from a tidal flat of Garorim Bay.</title>
        <authorList>
            <person name="Kim D."/>
            <person name="Yoo Y."/>
            <person name="Kim J.-J."/>
        </authorList>
    </citation>
    <scope>NUCLEOTIDE SEQUENCE [LARGE SCALE GENOMIC DNA]</scope>
    <source>
        <strain evidence="8 9">JGD-13</strain>
    </source>
</reference>
<protein>
    <recommendedName>
        <fullName evidence="2">histidine kinase</fullName>
        <ecNumber evidence="2">2.7.13.3</ecNumber>
    </recommendedName>
</protein>
<evidence type="ECO:0000256" key="3">
    <source>
        <dbReference type="ARBA" id="ARBA00022553"/>
    </source>
</evidence>
<dbReference type="PANTHER" id="PTHR45436:SF5">
    <property type="entry name" value="SENSOR HISTIDINE KINASE TRCS"/>
    <property type="match status" value="1"/>
</dbReference>
<keyword evidence="6" id="KW-0472">Membrane</keyword>
<evidence type="ECO:0000256" key="1">
    <source>
        <dbReference type="ARBA" id="ARBA00000085"/>
    </source>
</evidence>
<dbReference type="SUPFAM" id="SSF55874">
    <property type="entry name" value="ATPase domain of HSP90 chaperone/DNA topoisomerase II/histidine kinase"/>
    <property type="match status" value="1"/>
</dbReference>
<keyword evidence="5 8" id="KW-0418">Kinase</keyword>
<dbReference type="RefSeq" id="WP_197919999.1">
    <property type="nucleotide sequence ID" value="NZ_CAWPTA010000006.1"/>
</dbReference>
<keyword evidence="9" id="KW-1185">Reference proteome</keyword>
<feature type="transmembrane region" description="Helical" evidence="6">
    <location>
        <begin position="113"/>
        <end position="135"/>
    </location>
</feature>
<dbReference type="CDD" id="cd00082">
    <property type="entry name" value="HisKA"/>
    <property type="match status" value="1"/>
</dbReference>
<dbReference type="InterPro" id="IPR003661">
    <property type="entry name" value="HisK_dim/P_dom"/>
</dbReference>
<evidence type="ECO:0000313" key="8">
    <source>
        <dbReference type="EMBL" id="MBH5321321.1"/>
    </source>
</evidence>
<sequence length="382" mass="41447">MTGLLTILCAGIVAYFVEDRIIDHLVQSTARDLISDTIEPGDLPSGFSIYSTEAAPPEIEIAMAEKQSGEGSEFRMADGSYFHATAISRDGNRQYLIYDASDALVVTPIALTAAWMSLGSLFTFVLIAAIVANSIGRRVAKRSERLLSDLQQCRTPDEVSALAERQDIADVSAFLTAHAEVWHKRTQAVRQQENTVSFLAHELRTPLQSARASIAVIRDDVPSSAALDRLDRAISRLTRASQATLFIGADVEQLASSRLSVFAIWGDLRTEYAPLAAQRGQYIAAPKGSDASVEAPREAVEAAIANLVGNAISHGSPGEISLVGFRDHFAIRNPVSSSPNPGFGLGMTILERLLGKLGWRLETARSEQEFEVRIFFEKAITS</sequence>
<feature type="domain" description="Signal transduction histidine kinase dimerisation/phosphoacceptor" evidence="7">
    <location>
        <begin position="191"/>
        <end position="260"/>
    </location>
</feature>
<evidence type="ECO:0000256" key="4">
    <source>
        <dbReference type="ARBA" id="ARBA00022679"/>
    </source>
</evidence>
<keyword evidence="3" id="KW-0597">Phosphoprotein</keyword>
<dbReference type="GO" id="GO:0016301">
    <property type="term" value="F:kinase activity"/>
    <property type="evidence" value="ECO:0007669"/>
    <property type="project" value="UniProtKB-KW"/>
</dbReference>
<keyword evidence="4" id="KW-0808">Transferase</keyword>
<comment type="caution">
    <text evidence="8">The sequence shown here is derived from an EMBL/GenBank/DDBJ whole genome shotgun (WGS) entry which is preliminary data.</text>
</comment>
<dbReference type="SMART" id="SM00388">
    <property type="entry name" value="HisKA"/>
    <property type="match status" value="1"/>
</dbReference>
<accession>A0ABS0N029</accession>
<proteinExistence type="predicted"/>
<dbReference type="InterPro" id="IPR036097">
    <property type="entry name" value="HisK_dim/P_sf"/>
</dbReference>
<dbReference type="PANTHER" id="PTHR45436">
    <property type="entry name" value="SENSOR HISTIDINE KINASE YKOH"/>
    <property type="match status" value="1"/>
</dbReference>